<dbReference type="EMBL" id="CP028989">
    <property type="protein sequence ID" value="UUO67456.1"/>
    <property type="molecule type" value="Genomic_DNA"/>
</dbReference>
<accession>A0AAE9SVZ2</accession>
<dbReference type="InterPro" id="IPR034074">
    <property type="entry name" value="Y4bN_pept_dom"/>
</dbReference>
<dbReference type="InterPro" id="IPR050131">
    <property type="entry name" value="Peptidase_S8_subtilisin-like"/>
</dbReference>
<evidence type="ECO:0000313" key="8">
    <source>
        <dbReference type="Proteomes" id="UP001058872"/>
    </source>
</evidence>
<evidence type="ECO:0000256" key="5">
    <source>
        <dbReference type="PROSITE-ProRule" id="PRU01240"/>
    </source>
</evidence>
<dbReference type="CDD" id="cd04847">
    <property type="entry name" value="Peptidases_S8_Subtilisin_like_2"/>
    <property type="match status" value="1"/>
</dbReference>
<comment type="similarity">
    <text evidence="1 5">Belongs to the peptidase S8 family.</text>
</comment>
<proteinExistence type="inferred from homology"/>
<dbReference type="GO" id="GO:0006508">
    <property type="term" value="P:proteolysis"/>
    <property type="evidence" value="ECO:0007669"/>
    <property type="project" value="UniProtKB-KW"/>
</dbReference>
<name>A0AAE9SVZ2_9BRAD</name>
<dbReference type="Pfam" id="PF00082">
    <property type="entry name" value="Peptidase_S8"/>
    <property type="match status" value="1"/>
</dbReference>
<protein>
    <recommendedName>
        <fullName evidence="6">Peptidase S8/S53 domain-containing protein</fullName>
    </recommendedName>
</protein>
<evidence type="ECO:0000256" key="2">
    <source>
        <dbReference type="ARBA" id="ARBA00022670"/>
    </source>
</evidence>
<dbReference type="PANTHER" id="PTHR43806:SF11">
    <property type="entry name" value="CEREVISIN-RELATED"/>
    <property type="match status" value="1"/>
</dbReference>
<evidence type="ECO:0000256" key="4">
    <source>
        <dbReference type="ARBA" id="ARBA00022825"/>
    </source>
</evidence>
<gene>
    <name evidence="7" type="ORF">DCM83_21105</name>
</gene>
<dbReference type="PROSITE" id="PS51892">
    <property type="entry name" value="SUBTILASE"/>
    <property type="match status" value="1"/>
</dbReference>
<dbReference type="InterPro" id="IPR000209">
    <property type="entry name" value="Peptidase_S8/S53_dom"/>
</dbReference>
<feature type="active site" description="Charge relay system" evidence="5">
    <location>
        <position position="541"/>
    </location>
</feature>
<dbReference type="AlphaFoldDB" id="A0AAE9SVZ2"/>
<dbReference type="Gene3D" id="3.40.50.200">
    <property type="entry name" value="Peptidase S8/S53 domain"/>
    <property type="match status" value="1"/>
</dbReference>
<keyword evidence="3 5" id="KW-0378">Hydrolase</keyword>
<dbReference type="Proteomes" id="UP001058872">
    <property type="component" value="Chromosome"/>
</dbReference>
<dbReference type="SUPFAM" id="SSF52743">
    <property type="entry name" value="Subtilisin-like"/>
    <property type="match status" value="1"/>
</dbReference>
<feature type="domain" description="Peptidase S8/S53" evidence="6">
    <location>
        <begin position="265"/>
        <end position="579"/>
    </location>
</feature>
<keyword evidence="2 5" id="KW-0645">Protease</keyword>
<keyword evidence="4 5" id="KW-0720">Serine protease</keyword>
<dbReference type="InterPro" id="IPR015500">
    <property type="entry name" value="Peptidase_S8_subtilisin-rel"/>
</dbReference>
<sequence length="782" mass="85557">MATFPHLPLERLERFADRRRVPAPLGPPQRQAPTHAASITTEIDNAVRQQVALPRIEGIDPELILKVTLASPVQEDSWRTAGLKVLSQEPNNILVLFSDDVELREFRARLGQYQLGPVAGRPNPAYNSLFASIENIGSITSEDRIGPRMRSEELLTPAHIRNDAEFVVDVELWDAPARLEREVRVQCLTNHIEAAGGSVHSRYIGTAGLIVVRVRLQGALLRNVLELPAVSRVDFRPIPDLGNRDVPPITVADQPPPIVPPPDAPIIGIIDSGSVEHPLLLPTLSAAVGIPDEIGTADIWGHGTKVAGIAAYGDVRECVERQVFESPVRIVSVKVVNDQGQFDDLNTIPEVMRQALVALHERGCRIVNVSLGDQYRIPYDGGRVSQWSAVLDQLARELDIVIIVSAGNSASGARAPWGAPENIIGAYPDYLIAADNRIVEPATAAIALTVGSLAHANGLPADMDGVELQAITTSGTPSPITRSGPGINKSIKPDLVDYGGTCIFDGATQRIATGENYASSGMLTFRAEYLQGLLTAATGTSMAAPRVAYKAALLLRALPQASANMIRALLALSAKHPPEATQSLACLGNDGARLCLGYGMPDAFRALHSEEARVIMIADRQELPVDQFALYRVPLPKDFQTTKGNRHIKVSLAFDPPVRHSRLEYLGLRMNYHLIRGMTSEQIFEHFRHRSTDEAPFDDLPSTAKCNLAPSRDLRGTSTLQCSTFKMARNVDRYGDEYFLAVFAERRWAGEEITHQRYSIAVELEHEKEINLYISLRARVRV</sequence>
<feature type="active site" description="Charge relay system" evidence="5">
    <location>
        <position position="302"/>
    </location>
</feature>
<evidence type="ECO:0000256" key="3">
    <source>
        <dbReference type="ARBA" id="ARBA00022801"/>
    </source>
</evidence>
<dbReference type="PRINTS" id="PR00723">
    <property type="entry name" value="SUBTILISIN"/>
</dbReference>
<feature type="active site" description="Charge relay system" evidence="5">
    <location>
        <position position="271"/>
    </location>
</feature>
<dbReference type="GO" id="GO:0004252">
    <property type="term" value="F:serine-type endopeptidase activity"/>
    <property type="evidence" value="ECO:0007669"/>
    <property type="project" value="UniProtKB-UniRule"/>
</dbReference>
<dbReference type="InterPro" id="IPR036852">
    <property type="entry name" value="Peptidase_S8/S53_dom_sf"/>
</dbReference>
<evidence type="ECO:0000313" key="7">
    <source>
        <dbReference type="EMBL" id="UUO67456.1"/>
    </source>
</evidence>
<dbReference type="PANTHER" id="PTHR43806">
    <property type="entry name" value="PEPTIDASE S8"/>
    <property type="match status" value="1"/>
</dbReference>
<organism evidence="7 8">
    <name type="scientific">Bradyrhizobium betae</name>
    <dbReference type="NCBI Taxonomy" id="244734"/>
    <lineage>
        <taxon>Bacteria</taxon>
        <taxon>Pseudomonadati</taxon>
        <taxon>Pseudomonadota</taxon>
        <taxon>Alphaproteobacteria</taxon>
        <taxon>Hyphomicrobiales</taxon>
        <taxon>Nitrobacteraceae</taxon>
        <taxon>Bradyrhizobium</taxon>
    </lineage>
</organism>
<evidence type="ECO:0000256" key="1">
    <source>
        <dbReference type="ARBA" id="ARBA00011073"/>
    </source>
</evidence>
<evidence type="ECO:0000259" key="6">
    <source>
        <dbReference type="Pfam" id="PF00082"/>
    </source>
</evidence>
<reference evidence="7" key="1">
    <citation type="submission" date="2018-04" db="EMBL/GenBank/DDBJ databases">
        <title>Genomes of Endosymbiotic and Endophytic Bradyrhizobium Publication status.</title>
        <authorList>
            <person name="Guha S."/>
            <person name="Jorrin B."/>
            <person name="Sarkar M."/>
            <person name="Poole P.S."/>
            <person name="DasGupta M."/>
        </authorList>
    </citation>
    <scope>NUCLEOTIDE SEQUENCE</scope>
    <source>
        <strain evidence="7">WBOS16</strain>
    </source>
</reference>